<evidence type="ECO:0000256" key="2">
    <source>
        <dbReference type="ARBA" id="ARBA00023015"/>
    </source>
</evidence>
<sequence length="337" mass="38289">MPGGLSAQNERTILTLRELIKLIKIMTLINPNDFIRIDLNLLVVLIVMYEERNVTQAAHRLHLGQPAVSAALRRLRSMFNEALFVRTTQGMMPTPRTCELIQALTPLMAQLQAVVLNPPRFNPEKDKLTFHIGMSDWIEHWLMPDLLAGIMREAPQVSINAVATDPWKVVSALEQNKVDLSITVGQETSRDLRREKLTCAGFKTLWDPGQIDITKPLTVAQFVHHEHLLISYRGASQSAMDSSLEKAGVSRRVRYVSSHFSTLPLMLSQMPLFATVPMVLVDDWCRRYGFQSDSVPVHMPPFELALLWHRNRDSDAATLWMLNKIRQLIAKKLSAIR</sequence>
<comment type="caution">
    <text evidence="6">The sequence shown here is derived from an EMBL/GenBank/DDBJ whole genome shotgun (WGS) entry which is preliminary data.</text>
</comment>
<organism evidence="6 7">
    <name type="scientific">Rahnella perminowiae</name>
    <dbReference type="NCBI Taxonomy" id="2816244"/>
    <lineage>
        <taxon>Bacteria</taxon>
        <taxon>Pseudomonadati</taxon>
        <taxon>Pseudomonadota</taxon>
        <taxon>Gammaproteobacteria</taxon>
        <taxon>Enterobacterales</taxon>
        <taxon>Yersiniaceae</taxon>
        <taxon>Rahnella</taxon>
    </lineage>
</organism>
<dbReference type="Proteomes" id="UP000699865">
    <property type="component" value="Unassembled WGS sequence"/>
</dbReference>
<dbReference type="CDD" id="cd08464">
    <property type="entry name" value="PBP2_DntR_like_2"/>
    <property type="match status" value="1"/>
</dbReference>
<gene>
    <name evidence="6" type="ORF">J1786_07060</name>
</gene>
<evidence type="ECO:0000256" key="3">
    <source>
        <dbReference type="ARBA" id="ARBA00023125"/>
    </source>
</evidence>
<proteinExistence type="inferred from homology"/>
<keyword evidence="4" id="KW-0804">Transcription</keyword>
<evidence type="ECO:0000313" key="6">
    <source>
        <dbReference type="EMBL" id="MBU9834574.1"/>
    </source>
</evidence>
<feature type="domain" description="HTH lysR-type" evidence="5">
    <location>
        <begin position="37"/>
        <end position="94"/>
    </location>
</feature>
<reference evidence="6 7" key="1">
    <citation type="submission" date="2021-03" db="EMBL/GenBank/DDBJ databases">
        <title>Five novel Rahnella species.</title>
        <authorList>
            <person name="Brady C."/>
            <person name="Asselin J."/>
            <person name="Beer S."/>
            <person name="Bruberg M.B."/>
            <person name="Crampton B."/>
            <person name="Venter S."/>
            <person name="Arnold D."/>
            <person name="Denman S."/>
        </authorList>
    </citation>
    <scope>NUCLEOTIDE SEQUENCE [LARGE SCALE GENOMIC DNA]</scope>
    <source>
        <strain evidence="6 7">L72c</strain>
    </source>
</reference>
<dbReference type="PANTHER" id="PTHR30118:SF15">
    <property type="entry name" value="TRANSCRIPTIONAL REGULATORY PROTEIN"/>
    <property type="match status" value="1"/>
</dbReference>
<dbReference type="InterPro" id="IPR050389">
    <property type="entry name" value="LysR-type_TF"/>
</dbReference>
<keyword evidence="3" id="KW-0238">DNA-binding</keyword>
<accession>A0ABS6KZ23</accession>
<evidence type="ECO:0000313" key="7">
    <source>
        <dbReference type="Proteomes" id="UP000699865"/>
    </source>
</evidence>
<dbReference type="Pfam" id="PF00126">
    <property type="entry name" value="HTH_1"/>
    <property type="match status" value="1"/>
</dbReference>
<keyword evidence="2" id="KW-0805">Transcription regulation</keyword>
<evidence type="ECO:0000256" key="1">
    <source>
        <dbReference type="ARBA" id="ARBA00009437"/>
    </source>
</evidence>
<evidence type="ECO:0000259" key="5">
    <source>
        <dbReference type="PROSITE" id="PS50931"/>
    </source>
</evidence>
<dbReference type="InterPro" id="IPR005119">
    <property type="entry name" value="LysR_subst-bd"/>
</dbReference>
<name>A0ABS6KZ23_9GAMM</name>
<dbReference type="PANTHER" id="PTHR30118">
    <property type="entry name" value="HTH-TYPE TRANSCRIPTIONAL REGULATOR LEUO-RELATED"/>
    <property type="match status" value="1"/>
</dbReference>
<dbReference type="EMBL" id="JAFMOU010000064">
    <property type="protein sequence ID" value="MBU9834574.1"/>
    <property type="molecule type" value="Genomic_DNA"/>
</dbReference>
<dbReference type="InterPro" id="IPR000847">
    <property type="entry name" value="LysR_HTH_N"/>
</dbReference>
<keyword evidence="7" id="KW-1185">Reference proteome</keyword>
<dbReference type="PROSITE" id="PS50931">
    <property type="entry name" value="HTH_LYSR"/>
    <property type="match status" value="1"/>
</dbReference>
<comment type="similarity">
    <text evidence="1">Belongs to the LysR transcriptional regulatory family.</text>
</comment>
<dbReference type="Pfam" id="PF03466">
    <property type="entry name" value="LysR_substrate"/>
    <property type="match status" value="1"/>
</dbReference>
<evidence type="ECO:0000256" key="4">
    <source>
        <dbReference type="ARBA" id="ARBA00023163"/>
    </source>
</evidence>
<protein>
    <submittedName>
        <fullName evidence="6">LysR family transcriptional regulator</fullName>
    </submittedName>
</protein>